<proteinExistence type="predicted"/>
<protein>
    <submittedName>
        <fullName evidence="1">Uncharacterized protein</fullName>
    </submittedName>
</protein>
<dbReference type="RefSeq" id="WP_379317778.1">
    <property type="nucleotide sequence ID" value="NZ_JBHTLM010000003.1"/>
</dbReference>
<organism evidence="1 2">
    <name type="scientific">Paenibacillus puldeungensis</name>
    <dbReference type="NCBI Taxonomy" id="696536"/>
    <lineage>
        <taxon>Bacteria</taxon>
        <taxon>Bacillati</taxon>
        <taxon>Bacillota</taxon>
        <taxon>Bacilli</taxon>
        <taxon>Bacillales</taxon>
        <taxon>Paenibacillaceae</taxon>
        <taxon>Paenibacillus</taxon>
    </lineage>
</organism>
<dbReference type="EMBL" id="JBHTLM010000003">
    <property type="protein sequence ID" value="MFD1175934.1"/>
    <property type="molecule type" value="Genomic_DNA"/>
</dbReference>
<evidence type="ECO:0000313" key="1">
    <source>
        <dbReference type="EMBL" id="MFD1175934.1"/>
    </source>
</evidence>
<gene>
    <name evidence="1" type="ORF">ACFQ3W_06385</name>
</gene>
<name>A0ABW3RUX6_9BACL</name>
<reference evidence="2" key="1">
    <citation type="journal article" date="2019" name="Int. J. Syst. Evol. Microbiol.">
        <title>The Global Catalogue of Microorganisms (GCM) 10K type strain sequencing project: providing services to taxonomists for standard genome sequencing and annotation.</title>
        <authorList>
            <consortium name="The Broad Institute Genomics Platform"/>
            <consortium name="The Broad Institute Genome Sequencing Center for Infectious Disease"/>
            <person name="Wu L."/>
            <person name="Ma J."/>
        </authorList>
    </citation>
    <scope>NUCLEOTIDE SEQUENCE [LARGE SCALE GENOMIC DNA]</scope>
    <source>
        <strain evidence="2">CCUG 59189</strain>
    </source>
</reference>
<accession>A0ABW3RUX6</accession>
<comment type="caution">
    <text evidence="1">The sequence shown here is derived from an EMBL/GenBank/DDBJ whole genome shotgun (WGS) entry which is preliminary data.</text>
</comment>
<keyword evidence="2" id="KW-1185">Reference proteome</keyword>
<sequence>MNYRDYKRLKLGPYQSAGMIGDVYAFEILTGIADTPEYYQITKEEFDSYEDWSKEFITDLKTLYTVVNRKCICSGYLKTSDYRRNYHFDVAKCPECGYESVHHVGEIKLDMKYEVKCPSCNNAFFKIKD</sequence>
<evidence type="ECO:0000313" key="2">
    <source>
        <dbReference type="Proteomes" id="UP001597262"/>
    </source>
</evidence>
<dbReference type="Proteomes" id="UP001597262">
    <property type="component" value="Unassembled WGS sequence"/>
</dbReference>